<feature type="signal peptide" evidence="1">
    <location>
        <begin position="1"/>
        <end position="19"/>
    </location>
</feature>
<accession>A0AAE0XIS5</accession>
<name>A0AAE0XIS5_9PEZI</name>
<reference evidence="2" key="2">
    <citation type="submission" date="2023-06" db="EMBL/GenBank/DDBJ databases">
        <authorList>
            <consortium name="Lawrence Berkeley National Laboratory"/>
            <person name="Haridas S."/>
            <person name="Hensen N."/>
            <person name="Bonometti L."/>
            <person name="Westerberg I."/>
            <person name="Brannstrom I.O."/>
            <person name="Guillou S."/>
            <person name="Cros-Aarteil S."/>
            <person name="Calhoun S."/>
            <person name="Kuo A."/>
            <person name="Mondo S."/>
            <person name="Pangilinan J."/>
            <person name="Riley R."/>
            <person name="Labutti K."/>
            <person name="Andreopoulos B."/>
            <person name="Lipzen A."/>
            <person name="Chen C."/>
            <person name="Yanf M."/>
            <person name="Daum C."/>
            <person name="Ng V."/>
            <person name="Clum A."/>
            <person name="Steindorff A."/>
            <person name="Ohm R."/>
            <person name="Martin F."/>
            <person name="Silar P."/>
            <person name="Natvig D."/>
            <person name="Lalanne C."/>
            <person name="Gautier V."/>
            <person name="Ament-Velasquez S.L."/>
            <person name="Kruys A."/>
            <person name="Hutchinson M.I."/>
            <person name="Powell A.J."/>
            <person name="Barry K."/>
            <person name="Miller A.N."/>
            <person name="Grigoriev I.V."/>
            <person name="Debuchy R."/>
            <person name="Gladieux P."/>
            <person name="Thoren M.H."/>
            <person name="Johannesson H."/>
        </authorList>
    </citation>
    <scope>NUCLEOTIDE SEQUENCE</scope>
    <source>
        <strain evidence="2">CBS 314.62</strain>
    </source>
</reference>
<organism evidence="2 3">
    <name type="scientific">Podospora appendiculata</name>
    <dbReference type="NCBI Taxonomy" id="314037"/>
    <lineage>
        <taxon>Eukaryota</taxon>
        <taxon>Fungi</taxon>
        <taxon>Dikarya</taxon>
        <taxon>Ascomycota</taxon>
        <taxon>Pezizomycotina</taxon>
        <taxon>Sordariomycetes</taxon>
        <taxon>Sordariomycetidae</taxon>
        <taxon>Sordariales</taxon>
        <taxon>Podosporaceae</taxon>
        <taxon>Podospora</taxon>
    </lineage>
</organism>
<reference evidence="2" key="1">
    <citation type="journal article" date="2023" name="Mol. Phylogenet. Evol.">
        <title>Genome-scale phylogeny and comparative genomics of the fungal order Sordariales.</title>
        <authorList>
            <person name="Hensen N."/>
            <person name="Bonometti L."/>
            <person name="Westerberg I."/>
            <person name="Brannstrom I.O."/>
            <person name="Guillou S."/>
            <person name="Cros-Aarteil S."/>
            <person name="Calhoun S."/>
            <person name="Haridas S."/>
            <person name="Kuo A."/>
            <person name="Mondo S."/>
            <person name="Pangilinan J."/>
            <person name="Riley R."/>
            <person name="LaButti K."/>
            <person name="Andreopoulos B."/>
            <person name="Lipzen A."/>
            <person name="Chen C."/>
            <person name="Yan M."/>
            <person name="Daum C."/>
            <person name="Ng V."/>
            <person name="Clum A."/>
            <person name="Steindorff A."/>
            <person name="Ohm R.A."/>
            <person name="Martin F."/>
            <person name="Silar P."/>
            <person name="Natvig D.O."/>
            <person name="Lalanne C."/>
            <person name="Gautier V."/>
            <person name="Ament-Velasquez S.L."/>
            <person name="Kruys A."/>
            <person name="Hutchinson M.I."/>
            <person name="Powell A.J."/>
            <person name="Barry K."/>
            <person name="Miller A.N."/>
            <person name="Grigoriev I.V."/>
            <person name="Debuchy R."/>
            <person name="Gladieux P."/>
            <person name="Hiltunen Thoren M."/>
            <person name="Johannesson H."/>
        </authorList>
    </citation>
    <scope>NUCLEOTIDE SEQUENCE</scope>
    <source>
        <strain evidence="2">CBS 314.62</strain>
    </source>
</reference>
<sequence>MKVHTTFLLLVSAAASVMGAALNITAVETTFAVAEAKAIAKANAQMERVQIGRIRCNVPDQKKNIPADVYNLSKTTITRLRDPRSICDIRRDHKGCRRVSCNDKSGVYLCADMAPIALTLPCFDVATVVNAIIDACTTGNMVKGIAYEANDRFSVMVHWDEDNC</sequence>
<dbReference type="EMBL" id="JAULSO010000001">
    <property type="protein sequence ID" value="KAK3694189.1"/>
    <property type="molecule type" value="Genomic_DNA"/>
</dbReference>
<dbReference type="AlphaFoldDB" id="A0AAE0XIS5"/>
<gene>
    <name evidence="2" type="ORF">B0T22DRAFT_451891</name>
</gene>
<proteinExistence type="predicted"/>
<keyword evidence="1" id="KW-0732">Signal</keyword>
<dbReference type="Proteomes" id="UP001270362">
    <property type="component" value="Unassembled WGS sequence"/>
</dbReference>
<comment type="caution">
    <text evidence="2">The sequence shown here is derived from an EMBL/GenBank/DDBJ whole genome shotgun (WGS) entry which is preliminary data.</text>
</comment>
<keyword evidence="3" id="KW-1185">Reference proteome</keyword>
<evidence type="ECO:0000313" key="3">
    <source>
        <dbReference type="Proteomes" id="UP001270362"/>
    </source>
</evidence>
<evidence type="ECO:0000313" key="2">
    <source>
        <dbReference type="EMBL" id="KAK3694189.1"/>
    </source>
</evidence>
<evidence type="ECO:0000256" key="1">
    <source>
        <dbReference type="SAM" id="SignalP"/>
    </source>
</evidence>
<feature type="chain" id="PRO_5042175365" evidence="1">
    <location>
        <begin position="20"/>
        <end position="164"/>
    </location>
</feature>
<protein>
    <submittedName>
        <fullName evidence="2">Uncharacterized protein</fullName>
    </submittedName>
</protein>